<dbReference type="SUPFAM" id="SSF51126">
    <property type="entry name" value="Pectin lyase-like"/>
    <property type="match status" value="1"/>
</dbReference>
<dbReference type="Proteomes" id="UP001145072">
    <property type="component" value="Unassembled WGS sequence"/>
</dbReference>
<keyword evidence="4" id="KW-1185">Reference proteome</keyword>
<dbReference type="Pfam" id="PF05048">
    <property type="entry name" value="NosD"/>
    <property type="match status" value="1"/>
</dbReference>
<gene>
    <name evidence="3" type="ORF">NC661_03450</name>
</gene>
<evidence type="ECO:0000313" key="4">
    <source>
        <dbReference type="Proteomes" id="UP001145072"/>
    </source>
</evidence>
<accession>A0A9X3WGN5</accession>
<sequence length="435" mass="48435">MKLKAFLKLTILLGLLNLFPYYVPSVSAQGHLQTLIDETPEGGTVTLLDHTYEEEITISKPVTLIGSDHTVIRSCSNQPIIQVESDHVRLENIKIEHCEDPEPSISEPAIFVSGDNIHLEKLHVNSQSIGIQFDGVTNSVIEGGSITTNGTSNGIDVWESSQNRIQGVQIETVIDGIYLERSSDSEISENDIQFARYGIHLMYSDDVLIKENHSYQNFTGAMVMTSTNATITGNTFSENNLNVNSQGLFLFDAHQATVTENTLSENRIGINMISAEDNSLTQNGITSNFIGLQFNTTKDNLISDNSFNGNVNELQAVNSTENDVERNFWDSSIKLEKQSEGVSIFPYQAEPLYLLLTEDVPAYQLFFDSPSMTVIEALFKVPKETVMQDAYPLMQPPITHEEDGFQLLPTILKLVLGSCLTLIGIKLFTFRRKRI</sequence>
<dbReference type="NCBIfam" id="TIGR03804">
    <property type="entry name" value="para_beta_helix"/>
    <property type="match status" value="3"/>
</dbReference>
<keyword evidence="1" id="KW-0472">Membrane</keyword>
<dbReference type="InterPro" id="IPR011050">
    <property type="entry name" value="Pectin_lyase_fold/virulence"/>
</dbReference>
<keyword evidence="1" id="KW-1133">Transmembrane helix</keyword>
<dbReference type="InterPro" id="IPR007742">
    <property type="entry name" value="NosD_dom"/>
</dbReference>
<dbReference type="InterPro" id="IPR022441">
    <property type="entry name" value="Para_beta_helix_rpt-2"/>
</dbReference>
<dbReference type="Gene3D" id="2.160.20.10">
    <property type="entry name" value="Single-stranded right-handed beta-helix, Pectin lyase-like"/>
    <property type="match status" value="2"/>
</dbReference>
<dbReference type="AlphaFoldDB" id="A0A9X3WGN5"/>
<dbReference type="SMART" id="SM00710">
    <property type="entry name" value="PbH1"/>
    <property type="match status" value="8"/>
</dbReference>
<proteinExistence type="predicted"/>
<evidence type="ECO:0000313" key="3">
    <source>
        <dbReference type="EMBL" id="MDC3419417.1"/>
    </source>
</evidence>
<organism evidence="3 4">
    <name type="scientific">Aquibacillus koreensis</name>
    <dbReference type="NCBI Taxonomy" id="279446"/>
    <lineage>
        <taxon>Bacteria</taxon>
        <taxon>Bacillati</taxon>
        <taxon>Bacillota</taxon>
        <taxon>Bacilli</taxon>
        <taxon>Bacillales</taxon>
        <taxon>Bacillaceae</taxon>
        <taxon>Aquibacillus</taxon>
    </lineage>
</organism>
<dbReference type="InterPro" id="IPR012334">
    <property type="entry name" value="Pectin_lyas_fold"/>
</dbReference>
<dbReference type="RefSeq" id="WP_259869809.1">
    <property type="nucleotide sequence ID" value="NZ_JAMQJZ010000002.1"/>
</dbReference>
<protein>
    <submittedName>
        <fullName evidence="3">Right-handed parallel beta-helix repeat-containing protein</fullName>
    </submittedName>
</protein>
<reference evidence="3" key="1">
    <citation type="submission" date="2022-06" db="EMBL/GenBank/DDBJ databases">
        <title>Aquibacillus sp. a new bacterium isolated from soil saline samples.</title>
        <authorList>
            <person name="Galisteo C."/>
            <person name="De La Haba R."/>
            <person name="Sanchez-Porro C."/>
            <person name="Ventosa A."/>
        </authorList>
    </citation>
    <scope>NUCLEOTIDE SEQUENCE</scope>
    <source>
        <strain evidence="3">JCM 12387</strain>
    </source>
</reference>
<feature type="transmembrane region" description="Helical" evidence="1">
    <location>
        <begin position="407"/>
        <end position="429"/>
    </location>
</feature>
<name>A0A9X3WGN5_9BACI</name>
<comment type="caution">
    <text evidence="3">The sequence shown here is derived from an EMBL/GenBank/DDBJ whole genome shotgun (WGS) entry which is preliminary data.</text>
</comment>
<evidence type="ECO:0000256" key="1">
    <source>
        <dbReference type="SAM" id="Phobius"/>
    </source>
</evidence>
<dbReference type="InterPro" id="IPR006626">
    <property type="entry name" value="PbH1"/>
</dbReference>
<feature type="domain" description="Periplasmic copper-binding protein NosD beta helix" evidence="2">
    <location>
        <begin position="138"/>
        <end position="332"/>
    </location>
</feature>
<dbReference type="EMBL" id="JAMQJZ010000002">
    <property type="protein sequence ID" value="MDC3419417.1"/>
    <property type="molecule type" value="Genomic_DNA"/>
</dbReference>
<keyword evidence="1" id="KW-0812">Transmembrane</keyword>
<evidence type="ECO:0000259" key="2">
    <source>
        <dbReference type="Pfam" id="PF05048"/>
    </source>
</evidence>